<evidence type="ECO:0000259" key="5">
    <source>
        <dbReference type="PROSITE" id="PS51292"/>
    </source>
</evidence>
<feature type="domain" description="RING-CH-type" evidence="5">
    <location>
        <begin position="8"/>
        <end position="77"/>
    </location>
</feature>
<dbReference type="SUPFAM" id="SSF57850">
    <property type="entry name" value="RING/U-box"/>
    <property type="match status" value="1"/>
</dbReference>
<keyword evidence="4" id="KW-0472">Membrane</keyword>
<proteinExistence type="predicted"/>
<dbReference type="OrthoDB" id="264354at2759"/>
<keyword evidence="4" id="KW-1133">Transmembrane helix</keyword>
<protein>
    <recommendedName>
        <fullName evidence="5">RING-CH-type domain-containing protein</fullName>
    </recommendedName>
</protein>
<dbReference type="InterPro" id="IPR011016">
    <property type="entry name" value="Znf_RING-CH"/>
</dbReference>
<reference evidence="6 7" key="1">
    <citation type="journal article" date="2015" name="Genome Biol.">
        <title>Comparative genomics of Steinernema reveals deeply conserved gene regulatory networks.</title>
        <authorList>
            <person name="Dillman A.R."/>
            <person name="Macchietto M."/>
            <person name="Porter C.F."/>
            <person name="Rogers A."/>
            <person name="Williams B."/>
            <person name="Antoshechkin I."/>
            <person name="Lee M.M."/>
            <person name="Goodwin Z."/>
            <person name="Lu X."/>
            <person name="Lewis E.E."/>
            <person name="Goodrich-Blair H."/>
            <person name="Stock S.P."/>
            <person name="Adams B.J."/>
            <person name="Sternberg P.W."/>
            <person name="Mortazavi A."/>
        </authorList>
    </citation>
    <scope>NUCLEOTIDE SEQUENCE [LARGE SCALE GENOMIC DNA]</scope>
    <source>
        <strain evidence="6 7">ALL</strain>
    </source>
</reference>
<evidence type="ECO:0000256" key="2">
    <source>
        <dbReference type="ARBA" id="ARBA00022771"/>
    </source>
</evidence>
<keyword evidence="3" id="KW-0862">Zinc</keyword>
<evidence type="ECO:0000256" key="1">
    <source>
        <dbReference type="ARBA" id="ARBA00022723"/>
    </source>
</evidence>
<keyword evidence="4" id="KW-0812">Transmembrane</keyword>
<dbReference type="Pfam" id="PF12906">
    <property type="entry name" value="RINGv"/>
    <property type="match status" value="1"/>
</dbReference>
<dbReference type="PROSITE" id="PS51292">
    <property type="entry name" value="ZF_RING_CH"/>
    <property type="match status" value="1"/>
</dbReference>
<keyword evidence="1" id="KW-0479">Metal-binding</keyword>
<dbReference type="InterPro" id="IPR013083">
    <property type="entry name" value="Znf_RING/FYVE/PHD"/>
</dbReference>
<dbReference type="Proteomes" id="UP000298663">
    <property type="component" value="Unassembled WGS sequence"/>
</dbReference>
<dbReference type="SMART" id="SM00744">
    <property type="entry name" value="RINGv"/>
    <property type="match status" value="1"/>
</dbReference>
<accession>A0A4U5NWJ1</accession>
<comment type="caution">
    <text evidence="6">The sequence shown here is derived from an EMBL/GenBank/DDBJ whole genome shotgun (WGS) entry which is preliminary data.</text>
</comment>
<dbReference type="AlphaFoldDB" id="A0A4U5NWJ1"/>
<dbReference type="GO" id="GO:0008270">
    <property type="term" value="F:zinc ion binding"/>
    <property type="evidence" value="ECO:0007669"/>
    <property type="project" value="UniProtKB-KW"/>
</dbReference>
<dbReference type="Gene3D" id="3.30.40.10">
    <property type="entry name" value="Zinc/RING finger domain, C3HC4 (zinc finger)"/>
    <property type="match status" value="1"/>
</dbReference>
<gene>
    <name evidence="6" type="ORF">L596_012001</name>
</gene>
<organism evidence="6 7">
    <name type="scientific">Steinernema carpocapsae</name>
    <name type="common">Entomopathogenic nematode</name>
    <dbReference type="NCBI Taxonomy" id="34508"/>
    <lineage>
        <taxon>Eukaryota</taxon>
        <taxon>Metazoa</taxon>
        <taxon>Ecdysozoa</taxon>
        <taxon>Nematoda</taxon>
        <taxon>Chromadorea</taxon>
        <taxon>Rhabditida</taxon>
        <taxon>Tylenchina</taxon>
        <taxon>Panagrolaimomorpha</taxon>
        <taxon>Strongyloidoidea</taxon>
        <taxon>Steinernematidae</taxon>
        <taxon>Steinernema</taxon>
    </lineage>
</organism>
<evidence type="ECO:0000313" key="7">
    <source>
        <dbReference type="Proteomes" id="UP000298663"/>
    </source>
</evidence>
<dbReference type="STRING" id="34508.A0A4U5NWJ1"/>
<name>A0A4U5NWJ1_STECR</name>
<evidence type="ECO:0000313" key="6">
    <source>
        <dbReference type="EMBL" id="TKR87631.1"/>
    </source>
</evidence>
<evidence type="ECO:0000256" key="4">
    <source>
        <dbReference type="SAM" id="Phobius"/>
    </source>
</evidence>
<feature type="transmembrane region" description="Helical" evidence="4">
    <location>
        <begin position="86"/>
        <end position="104"/>
    </location>
</feature>
<dbReference type="EMBL" id="AZBU02000003">
    <property type="protein sequence ID" value="TKR87631.1"/>
    <property type="molecule type" value="Genomic_DNA"/>
</dbReference>
<keyword evidence="2" id="KW-0863">Zinc-finger</keyword>
<reference evidence="6 7" key="2">
    <citation type="journal article" date="2019" name="G3 (Bethesda)">
        <title>Hybrid Assembly of the Genome of the Entomopathogenic Nematode Steinernema carpocapsae Identifies the X-Chromosome.</title>
        <authorList>
            <person name="Serra L."/>
            <person name="Macchietto M."/>
            <person name="Macias-Munoz A."/>
            <person name="McGill C.J."/>
            <person name="Rodriguez I.M."/>
            <person name="Rodriguez B."/>
            <person name="Murad R."/>
            <person name="Mortazavi A."/>
        </authorList>
    </citation>
    <scope>NUCLEOTIDE SEQUENCE [LARGE SCALE GENOMIC DNA]</scope>
    <source>
        <strain evidence="6 7">ALL</strain>
    </source>
</reference>
<feature type="transmembrane region" description="Helical" evidence="4">
    <location>
        <begin position="110"/>
        <end position="128"/>
    </location>
</feature>
<keyword evidence="7" id="KW-1185">Reference proteome</keyword>
<evidence type="ECO:0000256" key="3">
    <source>
        <dbReference type="ARBA" id="ARBA00022833"/>
    </source>
</evidence>
<sequence>MFHVALHLASSEEPVCRYCYDPTSLSHPLITPCLCKGSIEFAHKKCVLRWIDVENEFAHDGNISVKCTCCGCRLETKTTLRIFTKLFLFLVICLDIASLVSLLVWQRKSLIDFLLGLAILLFCGRKLIKNSIFRRKVTCYGEVMEASPNLSQVDQGTRINEIFLLIPRTTF</sequence>